<proteinExistence type="predicted"/>
<gene>
    <name evidence="2" type="ORF">CPB83DRAFT_888347</name>
</gene>
<evidence type="ECO:0000313" key="3">
    <source>
        <dbReference type="Proteomes" id="UP000807306"/>
    </source>
</evidence>
<dbReference type="SUPFAM" id="SSF81383">
    <property type="entry name" value="F-box domain"/>
    <property type="match status" value="1"/>
</dbReference>
<evidence type="ECO:0000313" key="2">
    <source>
        <dbReference type="EMBL" id="KAF9535664.1"/>
    </source>
</evidence>
<reference evidence="2" key="1">
    <citation type="submission" date="2020-11" db="EMBL/GenBank/DDBJ databases">
        <authorList>
            <consortium name="DOE Joint Genome Institute"/>
            <person name="Ahrendt S."/>
            <person name="Riley R."/>
            <person name="Andreopoulos W."/>
            <person name="Labutti K."/>
            <person name="Pangilinan J."/>
            <person name="Ruiz-Duenas F.J."/>
            <person name="Barrasa J.M."/>
            <person name="Sanchez-Garcia M."/>
            <person name="Camarero S."/>
            <person name="Miyauchi S."/>
            <person name="Serrano A."/>
            <person name="Linde D."/>
            <person name="Babiker R."/>
            <person name="Drula E."/>
            <person name="Ayuso-Fernandez I."/>
            <person name="Pacheco R."/>
            <person name="Padilla G."/>
            <person name="Ferreira P."/>
            <person name="Barriuso J."/>
            <person name="Kellner H."/>
            <person name="Castanera R."/>
            <person name="Alfaro M."/>
            <person name="Ramirez L."/>
            <person name="Pisabarro A.G."/>
            <person name="Kuo A."/>
            <person name="Tritt A."/>
            <person name="Lipzen A."/>
            <person name="He G."/>
            <person name="Yan M."/>
            <person name="Ng V."/>
            <person name="Cullen D."/>
            <person name="Martin F."/>
            <person name="Rosso M.-N."/>
            <person name="Henrissat B."/>
            <person name="Hibbett D."/>
            <person name="Martinez A.T."/>
            <person name="Grigoriev I.V."/>
        </authorList>
    </citation>
    <scope>NUCLEOTIDE SEQUENCE</scope>
    <source>
        <strain evidence="2">CBS 506.95</strain>
    </source>
</reference>
<dbReference type="OrthoDB" id="28868at2759"/>
<keyword evidence="3" id="KW-1185">Reference proteome</keyword>
<comment type="caution">
    <text evidence="2">The sequence shown here is derived from an EMBL/GenBank/DDBJ whole genome shotgun (WGS) entry which is preliminary data.</text>
</comment>
<dbReference type="Proteomes" id="UP000807306">
    <property type="component" value="Unassembled WGS sequence"/>
</dbReference>
<name>A0A9P6EV50_9AGAR</name>
<dbReference type="Gene3D" id="1.20.1280.50">
    <property type="match status" value="1"/>
</dbReference>
<evidence type="ECO:0000259" key="1">
    <source>
        <dbReference type="Pfam" id="PF13369"/>
    </source>
</evidence>
<dbReference type="AlphaFoldDB" id="A0A9P6EV50"/>
<protein>
    <recommendedName>
        <fullName evidence="1">Protein SirB1 N-terminal domain-containing protein</fullName>
    </recommendedName>
</protein>
<feature type="domain" description="Protein SirB1 N-terminal" evidence="1">
    <location>
        <begin position="209"/>
        <end position="342"/>
    </location>
</feature>
<dbReference type="EMBL" id="MU157824">
    <property type="protein sequence ID" value="KAF9535664.1"/>
    <property type="molecule type" value="Genomic_DNA"/>
</dbReference>
<organism evidence="2 3">
    <name type="scientific">Crepidotus variabilis</name>
    <dbReference type="NCBI Taxonomy" id="179855"/>
    <lineage>
        <taxon>Eukaryota</taxon>
        <taxon>Fungi</taxon>
        <taxon>Dikarya</taxon>
        <taxon>Basidiomycota</taxon>
        <taxon>Agaricomycotina</taxon>
        <taxon>Agaricomycetes</taxon>
        <taxon>Agaricomycetidae</taxon>
        <taxon>Agaricales</taxon>
        <taxon>Agaricineae</taxon>
        <taxon>Crepidotaceae</taxon>
        <taxon>Crepidotus</taxon>
    </lineage>
</organism>
<dbReference type="InterPro" id="IPR036047">
    <property type="entry name" value="F-box-like_dom_sf"/>
</dbReference>
<dbReference type="Pfam" id="PF13369">
    <property type="entry name" value="Transglut_core2"/>
    <property type="match status" value="1"/>
</dbReference>
<accession>A0A9P6EV50</accession>
<sequence length="613" mass="69241">MLSELPLDILINVLWFLPPIRSRGDSSATALVACLQVNSLFAEAARVPSLWKAHYDIRYEHHKESAEALRLDHWGDNWRLLYVERRRLDQKVQRKLTQLVIDIVQRLTLAKEVVAHGMDVWDVLDLERYCPLQPCQHNPFDDTTDGDPGTIPEHAATRRYWAKYLLEGVSRRTAVLVWRRLWTMNTPEPSFEDTMTHLSCFYGHSPKRITSKLEDLANRCKISILSKNIALNAHATSEQLIVLCEEIVEFMKGEGFRLPGGRDYYALENKFPHFYLDTHKQTIPMSLVHIFVSIATRLGIDAAPINFPGTVLVYVRHPKSLAGARPIVVNPAAEGDSRVAADLNVTDPSHAGIHVLQNPIPTNPDEETFSPSGGMPMLFRSVNNIRAAIMTSPGIMADLRYPTWLLIIQVYMLFQVGDANLWNLLSNLRIDPLDASYMMEDLLPALPHRMQELLKTHCEGVLAQNAQNAHRVAPGRSEQKTKFAVGMPVAYNNSDKRGVIHSWHVQRVEDGSEQEGNQGVVVYDIVTLTGEGLSAIETGLETINITEAECRNFFRNYTQAARFFSHVERAGGVDVDATNRVTRMRLVGSPETQDRFPEDDEVGRTWIQGELQS</sequence>
<dbReference type="InterPro" id="IPR032698">
    <property type="entry name" value="SirB1_N"/>
</dbReference>